<accession>A0ABY2KLX2</accession>
<feature type="transmembrane region" description="Helical" evidence="1">
    <location>
        <begin position="68"/>
        <end position="88"/>
    </location>
</feature>
<proteinExistence type="predicted"/>
<keyword evidence="3" id="KW-1185">Reference proteome</keyword>
<protein>
    <submittedName>
        <fullName evidence="2">DUF4153 domain-containing protein</fullName>
    </submittedName>
</protein>
<dbReference type="Proteomes" id="UP000297741">
    <property type="component" value="Unassembled WGS sequence"/>
</dbReference>
<keyword evidence="1" id="KW-1133">Transmembrane helix</keyword>
<keyword evidence="1" id="KW-0472">Membrane</keyword>
<evidence type="ECO:0000313" key="2">
    <source>
        <dbReference type="EMBL" id="TGD42964.1"/>
    </source>
</evidence>
<feature type="transmembrane region" description="Helical" evidence="1">
    <location>
        <begin position="166"/>
        <end position="186"/>
    </location>
</feature>
<gene>
    <name evidence="2" type="ORF">EEB11_11875</name>
</gene>
<feature type="transmembrane region" description="Helical" evidence="1">
    <location>
        <begin position="269"/>
        <end position="290"/>
    </location>
</feature>
<feature type="transmembrane region" description="Helical" evidence="1">
    <location>
        <begin position="206"/>
        <end position="226"/>
    </location>
</feature>
<keyword evidence="1" id="KW-0812">Transmembrane</keyword>
<feature type="transmembrane region" description="Helical" evidence="1">
    <location>
        <begin position="372"/>
        <end position="392"/>
    </location>
</feature>
<feature type="transmembrane region" description="Helical" evidence="1">
    <location>
        <begin position="302"/>
        <end position="327"/>
    </location>
</feature>
<feature type="transmembrane region" description="Helical" evidence="1">
    <location>
        <begin position="238"/>
        <end position="257"/>
    </location>
</feature>
<feature type="transmembrane region" description="Helical" evidence="1">
    <location>
        <begin position="37"/>
        <end position="56"/>
    </location>
</feature>
<comment type="caution">
    <text evidence="2">The sequence shown here is derived from an EMBL/GenBank/DDBJ whole genome shotgun (WGS) entry which is preliminary data.</text>
</comment>
<dbReference type="EMBL" id="RPEM01000007">
    <property type="protein sequence ID" value="TGD42964.1"/>
    <property type="molecule type" value="Genomic_DNA"/>
</dbReference>
<sequence>MDFALGLRGLWPFARLGDSLCCRQGPGRQDMDRQMTARAVLTGMGIAAGVGLYGLSQLAEAGSLAGRPLLAVASFVFCFFTALMLMTGPLSAARAALGALLIAAGVTVMSGFAALGFVRAEDVLDSPHAVLGSVILALLPLPFWIASHRGGWRNYAALFGESWAMVVRALAAWAFVGLVWAVILLSDALLKGVGIGLIDRVMDLGPTSWLVTGGALGLGLAVVQELSDVVSPSLILRFLRLLLPVVFVVSGVFLLALPVRGVSGLFGGWSFALTLLAMAGASTALVTVVVDQDDTEAARGRVLTGMAQAMAVMLPVMAGLGAWAVWVRVVQYGWTPERVFAAQVAALGVGYGALYALAVLRGAGWMARVRQANVGMAMVVMAMALLALTPVLSAERLSARSLMARLEDGRLPVAALEPGLLDRWGIPGARAREMLEARAAEPGQEDLARRLALAAPQGGAADRDTVLGALVGLLPLQPEGATATRDMYLGALDDYRLTALRESCARQMPGGGAGCVMVVADLVPGLPGEEALLLDYGPGGFVQFTGFRNDPVSGPTIRDVMPANGVLPQHEDGAALIRAWQAAPPATMPLAVNQLSLPGGGGLILAP</sequence>
<feature type="transmembrane region" description="Helical" evidence="1">
    <location>
        <begin position="95"/>
        <end position="117"/>
    </location>
</feature>
<feature type="transmembrane region" description="Helical" evidence="1">
    <location>
        <begin position="339"/>
        <end position="360"/>
    </location>
</feature>
<evidence type="ECO:0000313" key="3">
    <source>
        <dbReference type="Proteomes" id="UP000297741"/>
    </source>
</evidence>
<organism evidence="2 3">
    <name type="scientific">Pseudotabrizicola sediminis</name>
    <dbReference type="NCBI Taxonomy" id="2486418"/>
    <lineage>
        <taxon>Bacteria</taxon>
        <taxon>Pseudomonadati</taxon>
        <taxon>Pseudomonadota</taxon>
        <taxon>Alphaproteobacteria</taxon>
        <taxon>Rhodobacterales</taxon>
        <taxon>Paracoccaceae</taxon>
        <taxon>Pseudotabrizicola</taxon>
    </lineage>
</organism>
<feature type="transmembrane region" description="Helical" evidence="1">
    <location>
        <begin position="129"/>
        <end position="146"/>
    </location>
</feature>
<reference evidence="2 3" key="1">
    <citation type="submission" date="2018-11" db="EMBL/GenBank/DDBJ databases">
        <title>Tabrizicola sp. isolated from sediment of alpine lake.</title>
        <authorList>
            <person name="Liu Z."/>
        </authorList>
    </citation>
    <scope>NUCLEOTIDE SEQUENCE [LARGE SCALE GENOMIC DNA]</scope>
    <source>
        <strain evidence="2 3">DRYC-M-16</strain>
    </source>
</reference>
<name>A0ABY2KLX2_9RHOB</name>
<evidence type="ECO:0000256" key="1">
    <source>
        <dbReference type="SAM" id="Phobius"/>
    </source>
</evidence>